<dbReference type="Proteomes" id="UP000827976">
    <property type="component" value="Chromosome 5"/>
</dbReference>
<organism evidence="1 2">
    <name type="scientific">Dioscorea alata</name>
    <name type="common">Purple yam</name>
    <dbReference type="NCBI Taxonomy" id="55571"/>
    <lineage>
        <taxon>Eukaryota</taxon>
        <taxon>Viridiplantae</taxon>
        <taxon>Streptophyta</taxon>
        <taxon>Embryophyta</taxon>
        <taxon>Tracheophyta</taxon>
        <taxon>Spermatophyta</taxon>
        <taxon>Magnoliopsida</taxon>
        <taxon>Liliopsida</taxon>
        <taxon>Dioscoreales</taxon>
        <taxon>Dioscoreaceae</taxon>
        <taxon>Dioscorea</taxon>
    </lineage>
</organism>
<evidence type="ECO:0000313" key="2">
    <source>
        <dbReference type="Proteomes" id="UP000827976"/>
    </source>
</evidence>
<dbReference type="EMBL" id="CM037015">
    <property type="protein sequence ID" value="KAH7683935.1"/>
    <property type="molecule type" value="Genomic_DNA"/>
</dbReference>
<protein>
    <submittedName>
        <fullName evidence="1">Uncharacterized protein</fullName>
    </submittedName>
</protein>
<evidence type="ECO:0000313" key="1">
    <source>
        <dbReference type="EMBL" id="KAH7683935.1"/>
    </source>
</evidence>
<accession>A0ACB7W8M8</accession>
<proteinExistence type="predicted"/>
<reference evidence="2" key="1">
    <citation type="journal article" date="2022" name="Nat. Commun.">
        <title>Chromosome evolution and the genetic basis of agronomically important traits in greater yam.</title>
        <authorList>
            <person name="Bredeson J.V."/>
            <person name="Lyons J.B."/>
            <person name="Oniyinde I.O."/>
            <person name="Okereke N.R."/>
            <person name="Kolade O."/>
            <person name="Nnabue I."/>
            <person name="Nwadili C.O."/>
            <person name="Hribova E."/>
            <person name="Parker M."/>
            <person name="Nwogha J."/>
            <person name="Shu S."/>
            <person name="Carlson J."/>
            <person name="Kariba R."/>
            <person name="Muthemba S."/>
            <person name="Knop K."/>
            <person name="Barton G.J."/>
            <person name="Sherwood A.V."/>
            <person name="Lopez-Montes A."/>
            <person name="Asiedu R."/>
            <person name="Jamnadass R."/>
            <person name="Muchugi A."/>
            <person name="Goodstein D."/>
            <person name="Egesi C.N."/>
            <person name="Featherston J."/>
            <person name="Asfaw A."/>
            <person name="Simpson G.G."/>
            <person name="Dolezel J."/>
            <person name="Hendre P.S."/>
            <person name="Van Deynze A."/>
            <person name="Kumar P.L."/>
            <person name="Obidiegwu J.E."/>
            <person name="Bhattacharjee R."/>
            <person name="Rokhsar D.S."/>
        </authorList>
    </citation>
    <scope>NUCLEOTIDE SEQUENCE [LARGE SCALE GENOMIC DNA]</scope>
    <source>
        <strain evidence="2">cv. TDa95/00328</strain>
    </source>
</reference>
<sequence length="86" mass="9446">MEEDNMKKEVEDGSSVNGGSGFCHPCSWMNFFITSFLNCFGLLDHGNDSKDPEIGARNINAMMLTRKKPTKPPPNSGRGGQINKVL</sequence>
<gene>
    <name evidence="1" type="ORF">IHE45_05G215200</name>
</gene>
<keyword evidence="2" id="KW-1185">Reference proteome</keyword>
<name>A0ACB7W8M8_DIOAL</name>
<comment type="caution">
    <text evidence="1">The sequence shown here is derived from an EMBL/GenBank/DDBJ whole genome shotgun (WGS) entry which is preliminary data.</text>
</comment>